<name>A0ABX1D185_9FLAO</name>
<organism evidence="2 3">
    <name type="scientific">Salinimicrobium oceani</name>
    <dbReference type="NCBI Taxonomy" id="2722702"/>
    <lineage>
        <taxon>Bacteria</taxon>
        <taxon>Pseudomonadati</taxon>
        <taxon>Bacteroidota</taxon>
        <taxon>Flavobacteriia</taxon>
        <taxon>Flavobacteriales</taxon>
        <taxon>Flavobacteriaceae</taxon>
        <taxon>Salinimicrobium</taxon>
    </lineage>
</organism>
<comment type="caution">
    <text evidence="2">The sequence shown here is derived from an EMBL/GenBank/DDBJ whole genome shotgun (WGS) entry which is preliminary data.</text>
</comment>
<dbReference type="RefSeq" id="WP_168138934.1">
    <property type="nucleotide sequence ID" value="NZ_JAAVJR010000008.1"/>
</dbReference>
<accession>A0ABX1D185</accession>
<sequence>MHHTICYVSTATREFSGSEINELLALWKEKNEEQDIKGILLYSEGHFFQVLEGERSAVLALFSEINNDKRHSGIIQVLGKDIERGSLDGYRTEHLSSPNFSRPDLIRNYCESVEGMDSHTQGQIKTVLNSFLDTRVL</sequence>
<dbReference type="EMBL" id="JAAVJR010000008">
    <property type="protein sequence ID" value="NJW53827.1"/>
    <property type="molecule type" value="Genomic_DNA"/>
</dbReference>
<keyword evidence="3" id="KW-1185">Reference proteome</keyword>
<evidence type="ECO:0000313" key="3">
    <source>
        <dbReference type="Proteomes" id="UP000703674"/>
    </source>
</evidence>
<dbReference type="Pfam" id="PF04940">
    <property type="entry name" value="BLUF"/>
    <property type="match status" value="1"/>
</dbReference>
<dbReference type="PROSITE" id="PS50925">
    <property type="entry name" value="BLUF"/>
    <property type="match status" value="1"/>
</dbReference>
<dbReference type="SMART" id="SM01034">
    <property type="entry name" value="BLUF"/>
    <property type="match status" value="1"/>
</dbReference>
<proteinExistence type="predicted"/>
<reference evidence="2 3" key="1">
    <citation type="submission" date="2020-03" db="EMBL/GenBank/DDBJ databases">
        <title>Salinimicrobium sp. nov, isolated from SCS.</title>
        <authorList>
            <person name="Cao W.R."/>
        </authorList>
    </citation>
    <scope>NUCLEOTIDE SEQUENCE [LARGE SCALE GENOMIC DNA]</scope>
    <source>
        <strain evidence="3">J15B91</strain>
    </source>
</reference>
<dbReference type="InterPro" id="IPR007024">
    <property type="entry name" value="BLUF_domain"/>
</dbReference>
<protein>
    <submittedName>
        <fullName evidence="2">BLUF domain-containing protein</fullName>
    </submittedName>
</protein>
<dbReference type="Proteomes" id="UP000703674">
    <property type="component" value="Unassembled WGS sequence"/>
</dbReference>
<evidence type="ECO:0000313" key="2">
    <source>
        <dbReference type="EMBL" id="NJW53827.1"/>
    </source>
</evidence>
<dbReference type="InterPro" id="IPR036046">
    <property type="entry name" value="Acylphosphatase-like_dom_sf"/>
</dbReference>
<evidence type="ECO:0000259" key="1">
    <source>
        <dbReference type="PROSITE" id="PS50925"/>
    </source>
</evidence>
<gene>
    <name evidence="2" type="ORF">HC175_12955</name>
</gene>
<dbReference type="SUPFAM" id="SSF54975">
    <property type="entry name" value="Acylphosphatase/BLUF domain-like"/>
    <property type="match status" value="1"/>
</dbReference>
<dbReference type="Gene3D" id="3.30.70.100">
    <property type="match status" value="1"/>
</dbReference>
<feature type="domain" description="BLUF" evidence="1">
    <location>
        <begin position="2"/>
        <end position="93"/>
    </location>
</feature>